<evidence type="ECO:0000313" key="2">
    <source>
        <dbReference type="EMBL" id="KGJ20195.1"/>
    </source>
</evidence>
<reference evidence="2 3" key="2">
    <citation type="submission" date="2014-10" db="EMBL/GenBank/DDBJ databases">
        <title>Paracoccus sanguinis sp. nov., isolated from clinical specimens of New York State patients.</title>
        <authorList>
            <person name="Mingle L.A."/>
            <person name="Cole J.A."/>
            <person name="Lapierre P."/>
            <person name="Musser K.A."/>
        </authorList>
    </citation>
    <scope>NUCLEOTIDE SEQUENCE [LARGE SCALE GENOMIC DNA]</scope>
    <source>
        <strain evidence="2 3">5503</strain>
    </source>
</reference>
<protein>
    <submittedName>
        <fullName evidence="2">Uncharacterized protein</fullName>
    </submittedName>
</protein>
<evidence type="ECO:0000256" key="1">
    <source>
        <dbReference type="SAM" id="Phobius"/>
    </source>
</evidence>
<keyword evidence="1" id="KW-1133">Transmembrane helix</keyword>
<dbReference type="EMBL" id="JRKQ01000101">
    <property type="protein sequence ID" value="KGJ20195.1"/>
    <property type="molecule type" value="Genomic_DNA"/>
</dbReference>
<keyword evidence="1" id="KW-0472">Membrane</keyword>
<accession>A0A099GBF7</accession>
<organism evidence="2 3">
    <name type="scientific">Paracoccus sanguinis</name>
    <dbReference type="NCBI Taxonomy" id="1545044"/>
    <lineage>
        <taxon>Bacteria</taxon>
        <taxon>Pseudomonadati</taxon>
        <taxon>Pseudomonadota</taxon>
        <taxon>Alphaproteobacteria</taxon>
        <taxon>Rhodobacterales</taxon>
        <taxon>Paracoccaceae</taxon>
        <taxon>Paracoccus</taxon>
    </lineage>
</organism>
<proteinExistence type="predicted"/>
<reference evidence="2 3" key="1">
    <citation type="submission" date="2014-09" db="EMBL/GenBank/DDBJ databases">
        <authorList>
            <person name="McGinnis J.M."/>
            <person name="Wolfgang W.J."/>
        </authorList>
    </citation>
    <scope>NUCLEOTIDE SEQUENCE [LARGE SCALE GENOMIC DNA]</scope>
    <source>
        <strain evidence="2 3">5503</strain>
    </source>
</reference>
<sequence length="340" mass="35232">MTALTQFERLEAPGVWRAAPGARLRDIVVSFGDASLILRDPRSEEPLSHWSLPAVTRLNPGQMPAIFAPGDAAQDEVVEIDDRLMVEAIERVHTAILASRPRPGRLRGALIWSTLGALALAAVIWLPGAVMAHAARIAPPAQRTAVGMELLADMSRTAGQPCDRAAGAAVLDRLSARLLGPGGRIVVLPATLRGARALPGRIVVIGDDMIAGAPGPEVAAGHVLAADVAAGVSDPLGEVIHAAGLRAAVEMLVTGALPETAVAGQGAARLLAPAPRPDDEALLSRLETAGVPSQPYARSLDPSGETVLTLIEADPFRTTAPPEPLMSGGEWVQLQQICAG</sequence>
<gene>
    <name evidence="2" type="ORF">IX56_14525</name>
</gene>
<dbReference type="Proteomes" id="UP000029858">
    <property type="component" value="Unassembled WGS sequence"/>
</dbReference>
<name>A0A099GBF7_9RHOB</name>
<keyword evidence="1" id="KW-0812">Transmembrane</keyword>
<evidence type="ECO:0000313" key="3">
    <source>
        <dbReference type="Proteomes" id="UP000029858"/>
    </source>
</evidence>
<feature type="transmembrane region" description="Helical" evidence="1">
    <location>
        <begin position="109"/>
        <end position="132"/>
    </location>
</feature>
<dbReference type="AlphaFoldDB" id="A0A099GBF7"/>
<comment type="caution">
    <text evidence="2">The sequence shown here is derived from an EMBL/GenBank/DDBJ whole genome shotgun (WGS) entry which is preliminary data.</text>
</comment>
<dbReference type="RefSeq" id="WP_036711655.1">
    <property type="nucleotide sequence ID" value="NZ_JRKQ01000101.1"/>
</dbReference>